<gene>
    <name evidence="5" type="ORF">C6P40_004625</name>
</gene>
<dbReference type="GO" id="GO:0003676">
    <property type="term" value="F:nucleic acid binding"/>
    <property type="evidence" value="ECO:0007669"/>
    <property type="project" value="InterPro"/>
</dbReference>
<dbReference type="Gene3D" id="3.40.50.300">
    <property type="entry name" value="P-loop containing nucleotide triphosphate hydrolases"/>
    <property type="match status" value="2"/>
</dbReference>
<dbReference type="SUPFAM" id="SSF52540">
    <property type="entry name" value="P-loop containing nucleoside triphosphate hydrolases"/>
    <property type="match status" value="1"/>
</dbReference>
<dbReference type="GO" id="GO:0005524">
    <property type="term" value="F:ATP binding"/>
    <property type="evidence" value="ECO:0007669"/>
    <property type="project" value="UniProtKB-KW"/>
</dbReference>
<dbReference type="CDD" id="cd18797">
    <property type="entry name" value="SF2_C_Hrq"/>
    <property type="match status" value="1"/>
</dbReference>
<dbReference type="InterPro" id="IPR027417">
    <property type="entry name" value="P-loop_NTPase"/>
</dbReference>
<dbReference type="SMART" id="SM00490">
    <property type="entry name" value="HELICc"/>
    <property type="match status" value="1"/>
</dbReference>
<dbReference type="PROSITE" id="PS51194">
    <property type="entry name" value="HELICASE_CTER"/>
    <property type="match status" value="1"/>
</dbReference>
<proteinExistence type="predicted"/>
<dbReference type="Pfam" id="PF22982">
    <property type="entry name" value="WHD_HRQ1"/>
    <property type="match status" value="1"/>
</dbReference>
<dbReference type="SMART" id="SM00487">
    <property type="entry name" value="DEXDc"/>
    <property type="match status" value="1"/>
</dbReference>
<protein>
    <recommendedName>
        <fullName evidence="7">RNA helicase</fullName>
    </recommendedName>
</protein>
<dbReference type="InterPro" id="IPR014001">
    <property type="entry name" value="Helicase_ATP-bd"/>
</dbReference>
<evidence type="ECO:0008006" key="7">
    <source>
        <dbReference type="Google" id="ProtNLM"/>
    </source>
</evidence>
<feature type="domain" description="Helicase ATP-binding" evidence="3">
    <location>
        <begin position="293"/>
        <end position="476"/>
    </location>
</feature>
<sequence length="1061" mass="121700">MSENRLIQDKKRRKVNKDSTDKDIENIINSNYDLKYLEILHFKLVSYFTFLSNRKHIITSFDLFKEHLEKSLDHPLTINDVAKIKSIIPHNMVFEYVDKNQLILEEKHFTWKDGFKQKESDIFNIDEKDPNNLNDQILIIEFIDSGNKTYHNNDFNSLTPDAIKKLIIKRDNRFKKLFHYLIKSNGFETMDYINKNYIKYLPKEMKFIDPMAEMNQIDLKIEHQSIPKLIESFKKCSFYKDQISSNSTYIIPQREAIYDPNFFNDVKLHEDLENLLKSKGLNNVYLHQSIGIKSILLKNKHVISTTPTSSGKSLIYQIPILESLLTNKNSTSLLLFPTKALSQDQHRSLISFIGNLPSIDKDLIKTFDGDTNKQDRQNIRNNSNIILTNPDMLHLTLLPNHKNWSRFLKNLKYIIIDELHIYKGTFGSNVSYILRRLRRICSLFGNTSIQFISSSATLNEASIHLSKMIGLENSIDDIVWIDESINGSPSGFKNIIGWNPNLDQGGSMISDTSKLIVELLKSNTRTIVFCVVRKTVELVMKEVRFLLKDEPILLSHIMSYRGGYSISDRRKIENQMFNGGLTCIVATNALEVGIDIGGLDVVLMCGFPISLSSFEQEMGRAGRRGLDSLCLLVAGGDPVSQYYVNKINELVEKKEWEDLCIDLKNLMISEGQLQCAFKERNVPNNELSDEWINWWNCLPWEIYENLIREKLKWDFEIEKWTCDDSFLPYPPIMVSIRALEEDTFAVVDITGGNGRQEVIETIEMSRTTFTLYEGGIFIHQGLPYLIKDFNVDEKFALVERVNVDWTTSQRDFTDIDPVLIERLRSLKDSKIPIYFGNIIKTSIVFGFFKVDKRGKILDSIEVNNPPVKYKSKGVWIDFSIELIELIKNHKLNLAGAIHASQHAIMNVLPRFVTIGNYDEVGCECKAPEKEFASRETKRKRPARLILFDNKGGRSGNGLSSRVYECAEIILKETLKIVEDCTCSFGCPICCAGMQCAENSLVLSKDGCKIILRYLLNDKNPLKDIPFGPEGNMPEIAIETVVPVINLKESGIKISGNVEVTE</sequence>
<evidence type="ECO:0000259" key="3">
    <source>
        <dbReference type="PROSITE" id="PS51192"/>
    </source>
</evidence>
<dbReference type="InterPro" id="IPR001650">
    <property type="entry name" value="Helicase_C-like"/>
</dbReference>
<dbReference type="PANTHER" id="PTHR47957">
    <property type="entry name" value="ATP-DEPENDENT HELICASE HRQ1"/>
    <property type="match status" value="1"/>
</dbReference>
<evidence type="ECO:0000313" key="5">
    <source>
        <dbReference type="EMBL" id="KAG0689680.1"/>
    </source>
</evidence>
<name>A0A9P6WMF0_9ASCO</name>
<accession>A0A9P6WMF0</accession>
<organism evidence="5 6">
    <name type="scientific">Pichia californica</name>
    <dbReference type="NCBI Taxonomy" id="460514"/>
    <lineage>
        <taxon>Eukaryota</taxon>
        <taxon>Fungi</taxon>
        <taxon>Dikarya</taxon>
        <taxon>Ascomycota</taxon>
        <taxon>Saccharomycotina</taxon>
        <taxon>Pichiomycetes</taxon>
        <taxon>Pichiales</taxon>
        <taxon>Pichiaceae</taxon>
        <taxon>Pichia</taxon>
    </lineage>
</organism>
<dbReference type="InterPro" id="IPR055227">
    <property type="entry name" value="HRQ1_WHD"/>
</dbReference>
<reference evidence="5" key="1">
    <citation type="submission" date="2020-11" db="EMBL/GenBank/DDBJ databases">
        <title>Kefir isolates.</title>
        <authorList>
            <person name="Marcisauskas S."/>
            <person name="Kim Y."/>
            <person name="Blasche S."/>
        </authorList>
    </citation>
    <scope>NUCLEOTIDE SEQUENCE</scope>
    <source>
        <strain evidence="5">Olga-1</strain>
    </source>
</reference>
<evidence type="ECO:0000256" key="1">
    <source>
        <dbReference type="ARBA" id="ARBA00022741"/>
    </source>
</evidence>
<dbReference type="PROSITE" id="PS51192">
    <property type="entry name" value="HELICASE_ATP_BIND_1"/>
    <property type="match status" value="1"/>
</dbReference>
<comment type="caution">
    <text evidence="5">The sequence shown here is derived from an EMBL/GenBank/DDBJ whole genome shotgun (WGS) entry which is preliminary data.</text>
</comment>
<dbReference type="InterPro" id="IPR011545">
    <property type="entry name" value="DEAD/DEAH_box_helicase_dom"/>
</dbReference>
<evidence type="ECO:0000259" key="4">
    <source>
        <dbReference type="PROSITE" id="PS51194"/>
    </source>
</evidence>
<dbReference type="GO" id="GO:0005634">
    <property type="term" value="C:nucleus"/>
    <property type="evidence" value="ECO:0007669"/>
    <property type="project" value="TreeGrafter"/>
</dbReference>
<dbReference type="EMBL" id="PUHW01000066">
    <property type="protein sequence ID" value="KAG0689680.1"/>
    <property type="molecule type" value="Genomic_DNA"/>
</dbReference>
<dbReference type="GO" id="GO:0036297">
    <property type="term" value="P:interstrand cross-link repair"/>
    <property type="evidence" value="ECO:0007669"/>
    <property type="project" value="TreeGrafter"/>
</dbReference>
<dbReference type="CDD" id="cd17923">
    <property type="entry name" value="DEXHc_Hrq1-like"/>
    <property type="match status" value="1"/>
</dbReference>
<dbReference type="PANTHER" id="PTHR47957:SF3">
    <property type="entry name" value="ATP-DEPENDENT HELICASE HRQ1"/>
    <property type="match status" value="1"/>
</dbReference>
<evidence type="ECO:0000313" key="6">
    <source>
        <dbReference type="Proteomes" id="UP000697127"/>
    </source>
</evidence>
<dbReference type="GO" id="GO:0006289">
    <property type="term" value="P:nucleotide-excision repair"/>
    <property type="evidence" value="ECO:0007669"/>
    <property type="project" value="TreeGrafter"/>
</dbReference>
<dbReference type="Pfam" id="PF00270">
    <property type="entry name" value="DEAD"/>
    <property type="match status" value="1"/>
</dbReference>
<dbReference type="Pfam" id="PF00271">
    <property type="entry name" value="Helicase_C"/>
    <property type="match status" value="1"/>
</dbReference>
<keyword evidence="2" id="KW-0067">ATP-binding</keyword>
<dbReference type="GO" id="GO:0043138">
    <property type="term" value="F:3'-5' DNA helicase activity"/>
    <property type="evidence" value="ECO:0007669"/>
    <property type="project" value="TreeGrafter"/>
</dbReference>
<dbReference type="AlphaFoldDB" id="A0A9P6WMF0"/>
<dbReference type="Proteomes" id="UP000697127">
    <property type="component" value="Unassembled WGS sequence"/>
</dbReference>
<keyword evidence="1" id="KW-0547">Nucleotide-binding</keyword>
<dbReference type="Pfam" id="PF09369">
    <property type="entry name" value="MZB"/>
    <property type="match status" value="1"/>
</dbReference>
<evidence type="ECO:0000256" key="2">
    <source>
        <dbReference type="ARBA" id="ARBA00022840"/>
    </source>
</evidence>
<dbReference type="InterPro" id="IPR018973">
    <property type="entry name" value="MZB"/>
</dbReference>
<feature type="domain" description="Helicase C-terminal" evidence="4">
    <location>
        <begin position="511"/>
        <end position="667"/>
    </location>
</feature>
<keyword evidence="6" id="KW-1185">Reference proteome</keyword>